<accession>A0A9Q0LKN9</accession>
<evidence type="ECO:0000256" key="2">
    <source>
        <dbReference type="SAM" id="Phobius"/>
    </source>
</evidence>
<keyword evidence="2" id="KW-0472">Membrane</keyword>
<proteinExistence type="predicted"/>
<keyword evidence="1" id="KW-0175">Coiled coil</keyword>
<dbReference type="AlphaFoldDB" id="A0A9Q0LKN9"/>
<dbReference type="OMA" id="NDLEQNF"/>
<feature type="transmembrane region" description="Helical" evidence="2">
    <location>
        <begin position="321"/>
        <end position="339"/>
    </location>
</feature>
<comment type="caution">
    <text evidence="3">The sequence shown here is derived from an EMBL/GenBank/DDBJ whole genome shotgun (WGS) entry which is preliminary data.</text>
</comment>
<protein>
    <submittedName>
        <fullName evidence="3">Structural maintenance of chromosomes protein</fullName>
    </submittedName>
</protein>
<evidence type="ECO:0000313" key="4">
    <source>
        <dbReference type="Proteomes" id="UP001149090"/>
    </source>
</evidence>
<dbReference type="SUPFAM" id="SSF90257">
    <property type="entry name" value="Myosin rod fragments"/>
    <property type="match status" value="1"/>
</dbReference>
<gene>
    <name evidence="3" type="ORF">M0811_07599</name>
</gene>
<dbReference type="Proteomes" id="UP001149090">
    <property type="component" value="Unassembled WGS sequence"/>
</dbReference>
<organism evidence="3 4">
    <name type="scientific">Anaeramoeba ignava</name>
    <name type="common">Anaerobic marine amoeba</name>
    <dbReference type="NCBI Taxonomy" id="1746090"/>
    <lineage>
        <taxon>Eukaryota</taxon>
        <taxon>Metamonada</taxon>
        <taxon>Anaeramoebidae</taxon>
        <taxon>Anaeramoeba</taxon>
    </lineage>
</organism>
<sequence length="348" mass="41598">MSDSNQIIEAQINNLSLQILKYHSLFQNFKKKHSEKFISYESLGGFFDTEIKLKDFGIEELQNEHTKNLQILEQKQKDLDLSTQKRSEFEETIKALQSINEPEKQKEYLQNIFQALEEEEQDLKEKVNQVRMQKEQMELENNQQKELNQQEIDLLVLSKKQNEEMIKETTEQIQQVIEERKQLKEKMNETSKKENQERTEEEKQMLENLEKEMEELKKKNHSLNFKLFDLKKQFNDLEQNFDDLTNENSDLQFKRQECEKDLQKAREMEKSFHIIKSELVEMKKEYQKKIKENEELNKKIIENSGLIEKTPIVTGNPNTTLYVGFPTLIIGTFLVVKTFKLITFNTKK</sequence>
<feature type="coiled-coil region" evidence="1">
    <location>
        <begin position="58"/>
        <end position="303"/>
    </location>
</feature>
<keyword evidence="4" id="KW-1185">Reference proteome</keyword>
<keyword evidence="2" id="KW-1133">Transmembrane helix</keyword>
<reference evidence="3" key="1">
    <citation type="submission" date="2022-10" db="EMBL/GenBank/DDBJ databases">
        <title>Novel sulphate-reducing endosymbionts in the free-living metamonad Anaeramoeba.</title>
        <authorList>
            <person name="Jerlstrom-Hultqvist J."/>
            <person name="Cepicka I."/>
            <person name="Gallot-Lavallee L."/>
            <person name="Salas-Leiva D."/>
            <person name="Curtis B.A."/>
            <person name="Zahonova K."/>
            <person name="Pipaliya S."/>
            <person name="Dacks J."/>
            <person name="Roger A.J."/>
        </authorList>
    </citation>
    <scope>NUCLEOTIDE SEQUENCE</scope>
    <source>
        <strain evidence="3">BMAN</strain>
    </source>
</reference>
<evidence type="ECO:0000313" key="3">
    <source>
        <dbReference type="EMBL" id="KAJ5075246.1"/>
    </source>
</evidence>
<name>A0A9Q0LKN9_ANAIG</name>
<dbReference type="EMBL" id="JAPDFW010000066">
    <property type="protein sequence ID" value="KAJ5075246.1"/>
    <property type="molecule type" value="Genomic_DNA"/>
</dbReference>
<keyword evidence="2" id="KW-0812">Transmembrane</keyword>
<evidence type="ECO:0000256" key="1">
    <source>
        <dbReference type="SAM" id="Coils"/>
    </source>
</evidence>